<organism evidence="6 7">
    <name type="scientific">Symbiodinium microadriaticum</name>
    <name type="common">Dinoflagellate</name>
    <name type="synonym">Zooxanthella microadriatica</name>
    <dbReference type="NCBI Taxonomy" id="2951"/>
    <lineage>
        <taxon>Eukaryota</taxon>
        <taxon>Sar</taxon>
        <taxon>Alveolata</taxon>
        <taxon>Dinophyceae</taxon>
        <taxon>Suessiales</taxon>
        <taxon>Symbiodiniaceae</taxon>
        <taxon>Symbiodinium</taxon>
    </lineage>
</organism>
<dbReference type="OrthoDB" id="435258at2759"/>
<gene>
    <name evidence="6" type="primary">dgoA</name>
    <name evidence="6" type="ORF">AK812_SmicGene26722</name>
</gene>
<keyword evidence="7" id="KW-1185">Reference proteome</keyword>
<dbReference type="CDD" id="cd00452">
    <property type="entry name" value="KDPG_aldolase"/>
    <property type="match status" value="1"/>
</dbReference>
<accession>A0A1Q9D8S8</accession>
<dbReference type="SUPFAM" id="SSF51569">
    <property type="entry name" value="Aldolase"/>
    <property type="match status" value="1"/>
</dbReference>
<protein>
    <submittedName>
        <fullName evidence="6">2-dehydro-3-deoxy-6-phosphogalactonate aldolase</fullName>
    </submittedName>
</protein>
<dbReference type="Pfam" id="PF01081">
    <property type="entry name" value="Aldolase"/>
    <property type="match status" value="1"/>
</dbReference>
<dbReference type="InterPro" id="IPR000887">
    <property type="entry name" value="Aldlse_KDPG_KHG"/>
</dbReference>
<evidence type="ECO:0000313" key="7">
    <source>
        <dbReference type="Proteomes" id="UP000186817"/>
    </source>
</evidence>
<dbReference type="SUPFAM" id="SSF53613">
    <property type="entry name" value="Ribokinase-like"/>
    <property type="match status" value="1"/>
</dbReference>
<evidence type="ECO:0000256" key="4">
    <source>
        <dbReference type="ARBA" id="ARBA00023239"/>
    </source>
</evidence>
<comment type="subunit">
    <text evidence="3">Homotrimer.</text>
</comment>
<name>A0A1Q9D8S8_SYMMI</name>
<dbReference type="Gene3D" id="3.20.20.70">
    <property type="entry name" value="Aldolase class I"/>
    <property type="match status" value="1"/>
</dbReference>
<proteinExistence type="inferred from homology"/>
<sequence length="493" mass="53611">MAAADEAPRPKRIATFGEAMLRIFTILPEQKTVHYQRRHSVFAQQVPEELEWRNLLSDASWLHLTGITPLVSAAARQSWASAAHMAEQLGVPISLDLNHRPQLGTLQELWDVVSPFCRFLEVLILSVDQLHGLAEGHLKDYRREDADEHYVSTMISLQQLWKCKRLALCRKESDSCGVQQRWSIVTEMSGSGVPMPTSTRDTPVWHSPKDPCGGGSAWAAGLLNALHCEALPLPKAMRRADLLSALCQDTEGDFSQVTSTELCAAEAQFEGRAAKPTSTPAVPREPGGLAEAQAKVEATLLALKQAMEVTLDSTDWLEVLGKLRRRLPADVLLGVGTVMDESVSQIVSAKAAGASFALSPIDPTGFVEECHRHGLLAIPSAFTSNECWALHRRGTRLIKLFPAGLLSPAILKSMLDITPLGQSLNILPSGSVTPENGQQWLEAGAAVIGMGSNLVGKDVSYPPGTPEFTKARADWTTKGRVTAEKLFKELLAD</sequence>
<evidence type="ECO:0000256" key="3">
    <source>
        <dbReference type="ARBA" id="ARBA00011233"/>
    </source>
</evidence>
<dbReference type="PANTHER" id="PTHR30246">
    <property type="entry name" value="2-KETO-3-DEOXY-6-PHOSPHOGLUCONATE ALDOLASE"/>
    <property type="match status" value="1"/>
</dbReference>
<dbReference type="Gene3D" id="3.40.1190.20">
    <property type="match status" value="1"/>
</dbReference>
<evidence type="ECO:0000256" key="1">
    <source>
        <dbReference type="ARBA" id="ARBA00004761"/>
    </source>
</evidence>
<evidence type="ECO:0000313" key="6">
    <source>
        <dbReference type="EMBL" id="OLP91570.1"/>
    </source>
</evidence>
<evidence type="ECO:0000256" key="2">
    <source>
        <dbReference type="ARBA" id="ARBA00006906"/>
    </source>
</evidence>
<reference evidence="6 7" key="1">
    <citation type="submission" date="2016-02" db="EMBL/GenBank/DDBJ databases">
        <title>Genome analysis of coral dinoflagellate symbionts highlights evolutionary adaptations to a symbiotic lifestyle.</title>
        <authorList>
            <person name="Aranda M."/>
            <person name="Li Y."/>
            <person name="Liew Y.J."/>
            <person name="Baumgarten S."/>
            <person name="Simakov O."/>
            <person name="Wilson M."/>
            <person name="Piel J."/>
            <person name="Ashoor H."/>
            <person name="Bougouffa S."/>
            <person name="Bajic V.B."/>
            <person name="Ryu T."/>
            <person name="Ravasi T."/>
            <person name="Bayer T."/>
            <person name="Micklem G."/>
            <person name="Kim H."/>
            <person name="Bhak J."/>
            <person name="Lajeunesse T.C."/>
            <person name="Voolstra C.R."/>
        </authorList>
    </citation>
    <scope>NUCLEOTIDE SEQUENCE [LARGE SCALE GENOMIC DNA]</scope>
    <source>
        <strain evidence="6 7">CCMP2467</strain>
    </source>
</reference>
<keyword evidence="4" id="KW-0456">Lyase</keyword>
<dbReference type="EMBL" id="LSRX01000659">
    <property type="protein sequence ID" value="OLP91570.1"/>
    <property type="molecule type" value="Genomic_DNA"/>
</dbReference>
<keyword evidence="5" id="KW-0119">Carbohydrate metabolism</keyword>
<dbReference type="Proteomes" id="UP000186817">
    <property type="component" value="Unassembled WGS sequence"/>
</dbReference>
<dbReference type="PANTHER" id="PTHR30246:SF1">
    <property type="entry name" value="2-DEHYDRO-3-DEOXY-6-PHOSPHOGALACTONATE ALDOLASE-RELATED"/>
    <property type="match status" value="1"/>
</dbReference>
<comment type="similarity">
    <text evidence="2">Belongs to the KHG/KDPG aldolase family.</text>
</comment>
<dbReference type="GO" id="GO:0016829">
    <property type="term" value="F:lyase activity"/>
    <property type="evidence" value="ECO:0007669"/>
    <property type="project" value="UniProtKB-KW"/>
</dbReference>
<dbReference type="InterPro" id="IPR029056">
    <property type="entry name" value="Ribokinase-like"/>
</dbReference>
<comment type="pathway">
    <text evidence="1">Carbohydrate acid metabolism.</text>
</comment>
<evidence type="ECO:0000256" key="5">
    <source>
        <dbReference type="ARBA" id="ARBA00023277"/>
    </source>
</evidence>
<comment type="caution">
    <text evidence="6">The sequence shown here is derived from an EMBL/GenBank/DDBJ whole genome shotgun (WGS) entry which is preliminary data.</text>
</comment>
<dbReference type="AlphaFoldDB" id="A0A1Q9D8S8"/>
<dbReference type="InterPro" id="IPR013785">
    <property type="entry name" value="Aldolase_TIM"/>
</dbReference>